<protein>
    <recommendedName>
        <fullName evidence="2">Transcription regulator Rua1 C-terminal domain-containing protein</fullName>
    </recommendedName>
</protein>
<feature type="non-terminal residue" evidence="3">
    <location>
        <position position="190"/>
    </location>
</feature>
<reference evidence="3" key="1">
    <citation type="journal article" date="2020" name="Stud. Mycol.">
        <title>101 Dothideomycetes genomes: a test case for predicting lifestyles and emergence of pathogens.</title>
        <authorList>
            <person name="Haridas S."/>
            <person name="Albert R."/>
            <person name="Binder M."/>
            <person name="Bloem J."/>
            <person name="Labutti K."/>
            <person name="Salamov A."/>
            <person name="Andreopoulos B."/>
            <person name="Baker S."/>
            <person name="Barry K."/>
            <person name="Bills G."/>
            <person name="Bluhm B."/>
            <person name="Cannon C."/>
            <person name="Castanera R."/>
            <person name="Culley D."/>
            <person name="Daum C."/>
            <person name="Ezra D."/>
            <person name="Gonzalez J."/>
            <person name="Henrissat B."/>
            <person name="Kuo A."/>
            <person name="Liang C."/>
            <person name="Lipzen A."/>
            <person name="Lutzoni F."/>
            <person name="Magnuson J."/>
            <person name="Mondo S."/>
            <person name="Nolan M."/>
            <person name="Ohm R."/>
            <person name="Pangilinan J."/>
            <person name="Park H.-J."/>
            <person name="Ramirez L."/>
            <person name="Alfaro M."/>
            <person name="Sun H."/>
            <person name="Tritt A."/>
            <person name="Yoshinaga Y."/>
            <person name="Zwiers L.-H."/>
            <person name="Turgeon B."/>
            <person name="Goodwin S."/>
            <person name="Spatafora J."/>
            <person name="Crous P."/>
            <person name="Grigoriev I."/>
        </authorList>
    </citation>
    <scope>NUCLEOTIDE SEQUENCE</scope>
    <source>
        <strain evidence="3">CBS 121410</strain>
    </source>
</reference>
<dbReference type="EMBL" id="ML978711">
    <property type="protein sequence ID" value="KAF2092116.1"/>
    <property type="molecule type" value="Genomic_DNA"/>
</dbReference>
<feature type="domain" description="Transcription regulator Rua1 C-terminal" evidence="2">
    <location>
        <begin position="77"/>
        <end position="176"/>
    </location>
</feature>
<evidence type="ECO:0000256" key="1">
    <source>
        <dbReference type="SAM" id="MobiDB-lite"/>
    </source>
</evidence>
<feature type="region of interest" description="Disordered" evidence="1">
    <location>
        <begin position="1"/>
        <end position="22"/>
    </location>
</feature>
<name>A0A9P4I5D7_9PEZI</name>
<dbReference type="PANTHER" id="PTHR28125:SF3">
    <property type="entry name" value="TRANSCRIPTION REGULATOR RUA1 C-TERMINAL DOMAIN-CONTAINING PROTEIN"/>
    <property type="match status" value="1"/>
</dbReference>
<keyword evidence="4" id="KW-1185">Reference proteome</keyword>
<dbReference type="Pfam" id="PF14616">
    <property type="entry name" value="Rua1_C"/>
    <property type="match status" value="1"/>
</dbReference>
<accession>A0A9P4I5D7</accession>
<dbReference type="PANTHER" id="PTHR28125">
    <property type="entry name" value="MEIOTIC EXPRESSION UP-REGULATED PROTEIN 26"/>
    <property type="match status" value="1"/>
</dbReference>
<dbReference type="Proteomes" id="UP000799776">
    <property type="component" value="Unassembled WGS sequence"/>
</dbReference>
<comment type="caution">
    <text evidence="3">The sequence shown here is derived from an EMBL/GenBank/DDBJ whole genome shotgun (WGS) entry which is preliminary data.</text>
</comment>
<sequence>YQLEVPRPVPSQGQHRIPQQPQTHLPISCSAHFADYADPPDLYAGLLETPSDPPESDFQPTDPDMMPKSQELRYEGDLYVPKWVRGSGNKREGWCGFCKPGRWLVLKNSAFWYDKSFTHGVSAQTGAAFQEPKGIRRAEGNLDVWEGLCGSCNEWVALVSSKKKGTTWFRHAYKCHNHPKVRDAPKRRRD</sequence>
<evidence type="ECO:0000259" key="2">
    <source>
        <dbReference type="Pfam" id="PF14616"/>
    </source>
</evidence>
<dbReference type="AlphaFoldDB" id="A0A9P4I5D7"/>
<gene>
    <name evidence="3" type="ORF">K490DRAFT_2259</name>
</gene>
<evidence type="ECO:0000313" key="3">
    <source>
        <dbReference type="EMBL" id="KAF2092116.1"/>
    </source>
</evidence>
<feature type="compositionally biased region" description="Polar residues" evidence="1">
    <location>
        <begin position="11"/>
        <end position="22"/>
    </location>
</feature>
<feature type="non-terminal residue" evidence="3">
    <location>
        <position position="1"/>
    </location>
</feature>
<evidence type="ECO:0000313" key="4">
    <source>
        <dbReference type="Proteomes" id="UP000799776"/>
    </source>
</evidence>
<dbReference type="OrthoDB" id="5595379at2759"/>
<proteinExistence type="predicted"/>
<organism evidence="3 4">
    <name type="scientific">Saccharata proteae CBS 121410</name>
    <dbReference type="NCBI Taxonomy" id="1314787"/>
    <lineage>
        <taxon>Eukaryota</taxon>
        <taxon>Fungi</taxon>
        <taxon>Dikarya</taxon>
        <taxon>Ascomycota</taxon>
        <taxon>Pezizomycotina</taxon>
        <taxon>Dothideomycetes</taxon>
        <taxon>Dothideomycetes incertae sedis</taxon>
        <taxon>Botryosphaeriales</taxon>
        <taxon>Saccharataceae</taxon>
        <taxon>Saccharata</taxon>
    </lineage>
</organism>
<feature type="region of interest" description="Disordered" evidence="1">
    <location>
        <begin position="41"/>
        <end position="67"/>
    </location>
</feature>
<dbReference type="InterPro" id="IPR028012">
    <property type="entry name" value="Rua1_C"/>
</dbReference>